<feature type="transmembrane region" description="Helical" evidence="17">
    <location>
        <begin position="46"/>
        <end position="66"/>
    </location>
</feature>
<comment type="subcellular location">
    <subcellularLocation>
        <location evidence="1 17">Cell membrane</location>
        <topology evidence="1 17">Multi-pass membrane protein</topology>
    </subcellularLocation>
</comment>
<keyword evidence="15 17" id="KW-0472">Membrane</keyword>
<evidence type="ECO:0000256" key="4">
    <source>
        <dbReference type="ARBA" id="ARBA00022448"/>
    </source>
</evidence>
<evidence type="ECO:0000256" key="3">
    <source>
        <dbReference type="ARBA" id="ARBA00017819"/>
    </source>
</evidence>
<keyword evidence="9 17" id="KW-0479">Metal-binding</keyword>
<keyword evidence="10" id="KW-0677">Repeat</keyword>
<keyword evidence="13 17" id="KW-1133">Transmembrane helix</keyword>
<keyword evidence="12 17" id="KW-0249">Electron transport</keyword>
<evidence type="ECO:0000256" key="12">
    <source>
        <dbReference type="ARBA" id="ARBA00022982"/>
    </source>
</evidence>
<dbReference type="InterPro" id="IPR009056">
    <property type="entry name" value="Cyt_c-like_dom"/>
</dbReference>
<evidence type="ECO:0000256" key="1">
    <source>
        <dbReference type="ARBA" id="ARBA00004651"/>
    </source>
</evidence>
<evidence type="ECO:0000256" key="11">
    <source>
        <dbReference type="ARBA" id="ARBA00022967"/>
    </source>
</evidence>
<keyword evidence="14 17" id="KW-0408">Iron</keyword>
<dbReference type="EMBL" id="JAVREH010000007">
    <property type="protein sequence ID" value="MDT0261376.1"/>
    <property type="molecule type" value="Genomic_DNA"/>
</dbReference>
<dbReference type="PANTHER" id="PTHR33751:SF13">
    <property type="entry name" value="CYTOCHROME BC1 COMPLEX CYTOCHROME C SUBUNIT"/>
    <property type="match status" value="1"/>
</dbReference>
<keyword evidence="5 17" id="KW-1003">Cell membrane</keyword>
<dbReference type="InterPro" id="IPR036909">
    <property type="entry name" value="Cyt_c-like_dom_sf"/>
</dbReference>
<dbReference type="SUPFAM" id="SSF46626">
    <property type="entry name" value="Cytochrome c"/>
    <property type="match status" value="2"/>
</dbReference>
<comment type="catalytic activity">
    <reaction evidence="16 17">
        <text>a quinol + 2 Fe(III)-[cytochrome c](out) = a quinone + 2 Fe(II)-[cytochrome c](out) + 2 H(+)(out)</text>
        <dbReference type="Rhea" id="RHEA:11484"/>
        <dbReference type="Rhea" id="RHEA-COMP:10350"/>
        <dbReference type="Rhea" id="RHEA-COMP:14399"/>
        <dbReference type="ChEBI" id="CHEBI:15378"/>
        <dbReference type="ChEBI" id="CHEBI:24646"/>
        <dbReference type="ChEBI" id="CHEBI:29033"/>
        <dbReference type="ChEBI" id="CHEBI:29034"/>
        <dbReference type="ChEBI" id="CHEBI:132124"/>
        <dbReference type="EC" id="7.1.1.8"/>
    </reaction>
</comment>
<comment type="caution">
    <text evidence="19">The sequence shown here is derived from an EMBL/GenBank/DDBJ whole genome shotgun (WGS) entry which is preliminary data.</text>
</comment>
<evidence type="ECO:0000256" key="5">
    <source>
        <dbReference type="ARBA" id="ARBA00022475"/>
    </source>
</evidence>
<dbReference type="RefSeq" id="WP_311422532.1">
    <property type="nucleotide sequence ID" value="NZ_JAVREH010000007.1"/>
</dbReference>
<accession>A0ABU2J8S0</accession>
<organism evidence="19 20">
    <name type="scientific">Jatrophihabitans lederbergiae</name>
    <dbReference type="NCBI Taxonomy" id="3075547"/>
    <lineage>
        <taxon>Bacteria</taxon>
        <taxon>Bacillati</taxon>
        <taxon>Actinomycetota</taxon>
        <taxon>Actinomycetes</taxon>
        <taxon>Jatrophihabitantales</taxon>
        <taxon>Jatrophihabitantaceae</taxon>
        <taxon>Jatrophihabitans</taxon>
    </lineage>
</organism>
<evidence type="ECO:0000256" key="17">
    <source>
        <dbReference type="PIRNR" id="PIRNR000007"/>
    </source>
</evidence>
<comment type="subunit">
    <text evidence="17">The cytochrome bc1 complex is composed of a cytochrome b (QcrB), the Rieske iron-sulfur protein (QcrA) and a diheme cytochrome c (QcrC) subunit.</text>
</comment>
<feature type="domain" description="Cytochrome c" evidence="18">
    <location>
        <begin position="80"/>
        <end position="160"/>
    </location>
</feature>
<evidence type="ECO:0000256" key="8">
    <source>
        <dbReference type="ARBA" id="ARBA00022692"/>
    </source>
</evidence>
<evidence type="ECO:0000256" key="14">
    <source>
        <dbReference type="ARBA" id="ARBA00023004"/>
    </source>
</evidence>
<keyword evidence="20" id="KW-1185">Reference proteome</keyword>
<evidence type="ECO:0000256" key="13">
    <source>
        <dbReference type="ARBA" id="ARBA00022989"/>
    </source>
</evidence>
<evidence type="ECO:0000256" key="10">
    <source>
        <dbReference type="ARBA" id="ARBA00022737"/>
    </source>
</evidence>
<evidence type="ECO:0000256" key="9">
    <source>
        <dbReference type="ARBA" id="ARBA00022723"/>
    </source>
</evidence>
<keyword evidence="8 17" id="KW-0812">Transmembrane</keyword>
<dbReference type="Proteomes" id="UP001183176">
    <property type="component" value="Unassembled WGS sequence"/>
</dbReference>
<dbReference type="InterPro" id="IPR009152">
    <property type="entry name" value="bc1_cytC-su"/>
</dbReference>
<keyword evidence="7 17" id="KW-0679">Respiratory chain</keyword>
<evidence type="ECO:0000256" key="6">
    <source>
        <dbReference type="ARBA" id="ARBA00022617"/>
    </source>
</evidence>
<dbReference type="Pfam" id="PF13442">
    <property type="entry name" value="Cytochrome_CBB3"/>
    <property type="match status" value="1"/>
</dbReference>
<evidence type="ECO:0000313" key="20">
    <source>
        <dbReference type="Proteomes" id="UP001183176"/>
    </source>
</evidence>
<dbReference type="PANTHER" id="PTHR33751">
    <property type="entry name" value="CBB3-TYPE CYTOCHROME C OXIDASE SUBUNIT FIXP"/>
    <property type="match status" value="1"/>
</dbReference>
<proteinExistence type="predicted"/>
<keyword evidence="6 17" id="KW-0349">Heme</keyword>
<feature type="transmembrane region" description="Helical" evidence="17">
    <location>
        <begin position="275"/>
        <end position="294"/>
    </location>
</feature>
<keyword evidence="11 17" id="KW-1278">Translocase</keyword>
<sequence>MTDEEYVDVDRELGFEPAVSDNTVFGNIGRAPKTPRKHRGGLRRRVASFAVLVGALTTVGGGYALLAPSSGADDTASSSADVAKGRQLFETSCITCHGANLQGVTGRGPTLVGVGSAAVYFQVSTGRMPAPSQGAVNLRKDPEFNEAETLQLGAYVQSIGGGPQVPAPGTDLRASGAAVANGGELFRLNCASCHGATAHGAPLSAGKIAPALDKATDAQIYTAMITGPENMPVFSNNQITPEQKREIIGYVDYLRASKDPGGAGIGRLGPVSEGIVIWTVGIGALMVTILWIGAKS</sequence>
<dbReference type="PIRSF" id="PIRSF000007">
    <property type="entry name" value="Ubiq_cycred_cyc"/>
    <property type="match status" value="1"/>
</dbReference>
<gene>
    <name evidence="19" type="ORF">RM423_08200</name>
</gene>
<dbReference type="EC" id="7.1.1.8" evidence="2 17"/>
<reference evidence="20" key="1">
    <citation type="submission" date="2023-07" db="EMBL/GenBank/DDBJ databases">
        <title>30 novel species of actinomycetes from the DSMZ collection.</title>
        <authorList>
            <person name="Nouioui I."/>
        </authorList>
    </citation>
    <scope>NUCLEOTIDE SEQUENCE [LARGE SCALE GENOMIC DNA]</scope>
    <source>
        <strain evidence="20">DSM 44399</strain>
    </source>
</reference>
<evidence type="ECO:0000256" key="15">
    <source>
        <dbReference type="ARBA" id="ARBA00023136"/>
    </source>
</evidence>
<feature type="domain" description="Cytochrome c" evidence="18">
    <location>
        <begin position="177"/>
        <end position="255"/>
    </location>
</feature>
<dbReference type="Gene3D" id="1.10.760.10">
    <property type="entry name" value="Cytochrome c-like domain"/>
    <property type="match status" value="2"/>
</dbReference>
<evidence type="ECO:0000256" key="16">
    <source>
        <dbReference type="ARBA" id="ARBA00029351"/>
    </source>
</evidence>
<evidence type="ECO:0000313" key="19">
    <source>
        <dbReference type="EMBL" id="MDT0261376.1"/>
    </source>
</evidence>
<dbReference type="Pfam" id="PF00034">
    <property type="entry name" value="Cytochrom_C"/>
    <property type="match status" value="1"/>
</dbReference>
<dbReference type="InterPro" id="IPR050597">
    <property type="entry name" value="Cytochrome_c_Oxidase_Subunit"/>
</dbReference>
<protein>
    <recommendedName>
        <fullName evidence="3 17">Cytochrome bc1 complex cytochrome c subunit</fullName>
        <ecNumber evidence="2 17">7.1.1.8</ecNumber>
    </recommendedName>
</protein>
<dbReference type="PROSITE" id="PS51007">
    <property type="entry name" value="CYTC"/>
    <property type="match status" value="2"/>
</dbReference>
<evidence type="ECO:0000256" key="2">
    <source>
        <dbReference type="ARBA" id="ARBA00012951"/>
    </source>
</evidence>
<keyword evidence="4 17" id="KW-0813">Transport</keyword>
<name>A0ABU2J8S0_9ACTN</name>
<evidence type="ECO:0000256" key="7">
    <source>
        <dbReference type="ARBA" id="ARBA00022660"/>
    </source>
</evidence>
<evidence type="ECO:0000259" key="18">
    <source>
        <dbReference type="PROSITE" id="PS51007"/>
    </source>
</evidence>